<evidence type="ECO:0000256" key="1">
    <source>
        <dbReference type="ARBA" id="ARBA00023121"/>
    </source>
</evidence>
<reference evidence="2" key="1">
    <citation type="submission" date="2020-02" db="EMBL/GenBank/DDBJ databases">
        <authorList>
            <person name="Meier V. D."/>
        </authorList>
    </citation>
    <scope>NUCLEOTIDE SEQUENCE</scope>
    <source>
        <strain evidence="2">AVDCRST_MAG79</strain>
    </source>
</reference>
<dbReference type="Gene3D" id="3.30.1180.10">
    <property type="match status" value="1"/>
</dbReference>
<sequence>MELNAANTAVVYDSTADLPDGPAEHANWRMVPLSVHVGDRTFRDYVDLPAEEFYRLLAATPATPTTSQPSPGAFGEVYGELLERYDHVVSLHLSGELSGTVESARLGAASYGERVTVVDTRAVAVLLGLTVIGVQRLLDDGTDVAGVERWLERFRRHAGVVFSVETLEYLRRGGRIGAARALVGGLLSVRPILAVEDGEVRPVRRVRGGRKALEALVEELGARTPAGHGLRAIVAHAAAADRAEELAAAIRAARPEVVLEPVTTIGAVVGAHAGPGTVGVAFAPDPLPD</sequence>
<name>A0A6J4UL72_9ACTN</name>
<dbReference type="PROSITE" id="PS51482">
    <property type="entry name" value="DEGV"/>
    <property type="match status" value="1"/>
</dbReference>
<dbReference type="EMBL" id="CADCWC010000414">
    <property type="protein sequence ID" value="CAA9550820.1"/>
    <property type="molecule type" value="Genomic_DNA"/>
</dbReference>
<dbReference type="AlphaFoldDB" id="A0A6J4UL72"/>
<dbReference type="GO" id="GO:0008289">
    <property type="term" value="F:lipid binding"/>
    <property type="evidence" value="ECO:0007669"/>
    <property type="project" value="UniProtKB-KW"/>
</dbReference>
<dbReference type="PANTHER" id="PTHR33434">
    <property type="entry name" value="DEGV DOMAIN-CONTAINING PROTEIN DR_1986-RELATED"/>
    <property type="match status" value="1"/>
</dbReference>
<keyword evidence="1" id="KW-0446">Lipid-binding</keyword>
<dbReference type="NCBIfam" id="TIGR00762">
    <property type="entry name" value="DegV"/>
    <property type="match status" value="1"/>
</dbReference>
<organism evidence="2">
    <name type="scientific">uncultured Thermoleophilia bacterium</name>
    <dbReference type="NCBI Taxonomy" id="1497501"/>
    <lineage>
        <taxon>Bacteria</taxon>
        <taxon>Bacillati</taxon>
        <taxon>Actinomycetota</taxon>
        <taxon>Thermoleophilia</taxon>
        <taxon>environmental samples</taxon>
    </lineage>
</organism>
<proteinExistence type="predicted"/>
<accession>A0A6J4UL72</accession>
<protein>
    <submittedName>
        <fullName evidence="2">DegV family protein</fullName>
    </submittedName>
</protein>
<gene>
    <name evidence="2" type="ORF">AVDCRST_MAG79-2686</name>
</gene>
<dbReference type="InterPro" id="IPR003797">
    <property type="entry name" value="DegV"/>
</dbReference>
<dbReference type="SUPFAM" id="SSF82549">
    <property type="entry name" value="DAK1/DegV-like"/>
    <property type="match status" value="1"/>
</dbReference>
<dbReference type="PANTHER" id="PTHR33434:SF2">
    <property type="entry name" value="FATTY ACID-BINDING PROTEIN TM_1468"/>
    <property type="match status" value="1"/>
</dbReference>
<dbReference type="Pfam" id="PF02645">
    <property type="entry name" value="DegV"/>
    <property type="match status" value="1"/>
</dbReference>
<evidence type="ECO:0000313" key="2">
    <source>
        <dbReference type="EMBL" id="CAA9550820.1"/>
    </source>
</evidence>
<dbReference type="Gene3D" id="3.40.50.10170">
    <property type="match status" value="1"/>
</dbReference>
<dbReference type="InterPro" id="IPR043168">
    <property type="entry name" value="DegV_C"/>
</dbReference>
<dbReference type="InterPro" id="IPR050270">
    <property type="entry name" value="DegV_domain_contain"/>
</dbReference>